<reference evidence="3" key="1">
    <citation type="submission" date="2021-01" db="EMBL/GenBank/DDBJ databases">
        <title>Caligus Genome Assembly.</title>
        <authorList>
            <person name="Gallardo-Escarate C."/>
        </authorList>
    </citation>
    <scope>NUCLEOTIDE SEQUENCE [LARGE SCALE GENOMIC DNA]</scope>
</reference>
<proteinExistence type="predicted"/>
<feature type="transmembrane region" description="Helical" evidence="1">
    <location>
        <begin position="35"/>
        <end position="55"/>
    </location>
</feature>
<sequence>YFINSTANVHDEPSNDGVLSEKAAYLPAAPSRIPLISPGLIGSYFANFFAIKAFVFKRANLAPSFCQRFLSLLRRAQTNYGSQAG</sequence>
<keyword evidence="1" id="KW-1133">Transmembrane helix</keyword>
<keyword evidence="1" id="KW-0472">Membrane</keyword>
<protein>
    <submittedName>
        <fullName evidence="2">Uncharacterized protein</fullName>
    </submittedName>
</protein>
<dbReference type="Proteomes" id="UP000595437">
    <property type="component" value="Chromosome 7"/>
</dbReference>
<evidence type="ECO:0000256" key="1">
    <source>
        <dbReference type="SAM" id="Phobius"/>
    </source>
</evidence>
<keyword evidence="1" id="KW-0812">Transmembrane</keyword>
<gene>
    <name evidence="2" type="ORF">FKW44_011699</name>
</gene>
<evidence type="ECO:0000313" key="2">
    <source>
        <dbReference type="EMBL" id="QQP50634.1"/>
    </source>
</evidence>
<dbReference type="AlphaFoldDB" id="A0A7T8K920"/>
<accession>A0A7T8K920</accession>
<dbReference type="EMBL" id="CP045896">
    <property type="protein sequence ID" value="QQP50634.1"/>
    <property type="molecule type" value="Genomic_DNA"/>
</dbReference>
<keyword evidence="3" id="KW-1185">Reference proteome</keyword>
<evidence type="ECO:0000313" key="3">
    <source>
        <dbReference type="Proteomes" id="UP000595437"/>
    </source>
</evidence>
<feature type="non-terminal residue" evidence="2">
    <location>
        <position position="1"/>
    </location>
</feature>
<name>A0A7T8K920_CALRO</name>
<organism evidence="2 3">
    <name type="scientific">Caligus rogercresseyi</name>
    <name type="common">Sea louse</name>
    <dbReference type="NCBI Taxonomy" id="217165"/>
    <lineage>
        <taxon>Eukaryota</taxon>
        <taxon>Metazoa</taxon>
        <taxon>Ecdysozoa</taxon>
        <taxon>Arthropoda</taxon>
        <taxon>Crustacea</taxon>
        <taxon>Multicrustacea</taxon>
        <taxon>Hexanauplia</taxon>
        <taxon>Copepoda</taxon>
        <taxon>Siphonostomatoida</taxon>
        <taxon>Caligidae</taxon>
        <taxon>Caligus</taxon>
    </lineage>
</organism>